<evidence type="ECO:0000256" key="7">
    <source>
        <dbReference type="PROSITE-ProRule" id="PRU00339"/>
    </source>
</evidence>
<feature type="binding site" evidence="8">
    <location>
        <position position="162"/>
    </location>
    <ligand>
        <name>ATP</name>
        <dbReference type="ChEBI" id="CHEBI:30616"/>
    </ligand>
</feature>
<dbReference type="FunFam" id="1.10.510.10:FF:000021">
    <property type="entry name" value="Serine/threonine protein kinase"/>
    <property type="match status" value="1"/>
</dbReference>
<evidence type="ECO:0000256" key="3">
    <source>
        <dbReference type="ARBA" id="ARBA00022679"/>
    </source>
</evidence>
<protein>
    <recommendedName>
        <fullName evidence="1">non-specific serine/threonine protein kinase</fullName>
        <ecNumber evidence="1">2.7.11.1</ecNumber>
    </recommendedName>
</protein>
<dbReference type="Pfam" id="PF00069">
    <property type="entry name" value="Pkinase"/>
    <property type="match status" value="1"/>
</dbReference>
<keyword evidence="4 8" id="KW-0547">Nucleotide-binding</keyword>
<feature type="region of interest" description="Disordered" evidence="9">
    <location>
        <begin position="1"/>
        <end position="24"/>
    </location>
</feature>
<dbReference type="Proteomes" id="UP000324233">
    <property type="component" value="Chromosome"/>
</dbReference>
<dbReference type="GO" id="GO:0004674">
    <property type="term" value="F:protein serine/threonine kinase activity"/>
    <property type="evidence" value="ECO:0007669"/>
    <property type="project" value="UniProtKB-KW"/>
</dbReference>
<dbReference type="PANTHER" id="PTHR43289">
    <property type="entry name" value="MITOGEN-ACTIVATED PROTEIN KINASE KINASE KINASE 20-RELATED"/>
    <property type="match status" value="1"/>
</dbReference>
<proteinExistence type="predicted"/>
<dbReference type="PROSITE" id="PS00108">
    <property type="entry name" value="PROTEIN_KINASE_ST"/>
    <property type="match status" value="1"/>
</dbReference>
<feature type="repeat" description="TPR" evidence="7">
    <location>
        <begin position="801"/>
        <end position="834"/>
    </location>
</feature>
<dbReference type="CDD" id="cd14014">
    <property type="entry name" value="STKc_PknB_like"/>
    <property type="match status" value="1"/>
</dbReference>
<dbReference type="RefSeq" id="WP_148597160.1">
    <property type="nucleotide sequence ID" value="NZ_CP042997.1"/>
</dbReference>
<dbReference type="SUPFAM" id="SSF48452">
    <property type="entry name" value="TPR-like"/>
    <property type="match status" value="2"/>
</dbReference>
<dbReference type="PROSITE" id="PS50005">
    <property type="entry name" value="TPR"/>
    <property type="match status" value="2"/>
</dbReference>
<dbReference type="Pfam" id="PF13432">
    <property type="entry name" value="TPR_16"/>
    <property type="match status" value="2"/>
</dbReference>
<dbReference type="Gene3D" id="1.10.510.10">
    <property type="entry name" value="Transferase(Phosphotransferase) domain 1"/>
    <property type="match status" value="1"/>
</dbReference>
<keyword evidence="2" id="KW-0723">Serine/threonine-protein kinase</keyword>
<evidence type="ECO:0000259" key="10">
    <source>
        <dbReference type="PROSITE" id="PS50011"/>
    </source>
</evidence>
<dbReference type="InterPro" id="IPR011009">
    <property type="entry name" value="Kinase-like_dom_sf"/>
</dbReference>
<evidence type="ECO:0000256" key="8">
    <source>
        <dbReference type="PROSITE-ProRule" id="PRU10141"/>
    </source>
</evidence>
<keyword evidence="7" id="KW-0802">TPR repeat</keyword>
<sequence>MTQPPQSFTPEPAGSGRDETRADVLEDQRRRWRLGERTPVEAYLDRHPHLVDRSEDALCLIYQEVILREQAGQSPQLEEYQRRFPQWATELAVQFEVHRAIESSLVESTVASDRSTASVDGVAMPAGRMVAGCEVLEVLGRGGMGVVYRARQPGLNREVALKMILAGADGSPWASARFRTEAEAVARLQHPNIVQVFQVAEHDGLPCLLLEYAAGGTLAQKLDGIPWAVRRAAETAEVLARAMDYAHARGVVHRDLKPSNVLLAADGTPKVADFGLAKLVQGGESLTRTGDVLGTASYMAPEQAGGPGKVGPTADVYALGVILYEMLTGRPPFRAESTHQTLRQVIAVEPVSPGRLRPGLSRDLETICLKCLEKRPAKRYASAGHLGDDLRRFLDGRPIQARRVGPIGRLVRWSGRHPAVAGLTAALATLVAAAAIGLMLSARNERRLRLQAEGNLDVARQIVDEMYTQVAADVEGRPGMDAYQRRLLERALRFYRSFALRQSGRPEVRHEAAEAGLRAGDITLKLGRVEEAEEAYRGAVEVLEGLAGEAPAEPRYRSTLAGGLDRAGRLAAATSRTDRAEAMLRRAVAMYETLAAGSPNDAGYREGLARARVDLGSVFLQAGRLAEAEEEFRKARDLAEALVREQPEVFRHHAGLGTSYANLGRIAQETGRWGEARSNLERAVDEYGKQARGEPSRADSRFDLAMAVSNVAHLASDTRRMVEARAAYLRAEAIVAGLLKEHPDVSPYRKGLAKLRLNLGEVQRRAGRLDEAVQALRGAVPLWDELVEDEPEVTENRASLALCLNDLGIAYVALGRFDEAEAAYRRAVPLRERLAADHPEQVELNVQLGGIYGNLGQLHSSRRDHRAAIGWFDRASGVLEGVLRAEPRHAEARRYLRNVMSQRGAALDALGRPAEALSAWDRALELQEGLPPDSSASFTCAGRAEALEALGRYPEALAAWDRAIRDAPEPSREDYVSSRALTLARMGDHARATASAAAAFRSPLNAYNAACVYALSCSAVRHMNNAPPGAATISAGYAARAVEILGLVRATGHFNDPAQLRLLLTDGDLDSLRDRPDFRLMIYDLLFPADVFARK</sequence>
<keyword evidence="6 8" id="KW-0067">ATP-binding</keyword>
<evidence type="ECO:0000256" key="1">
    <source>
        <dbReference type="ARBA" id="ARBA00012513"/>
    </source>
</evidence>
<evidence type="ECO:0000256" key="6">
    <source>
        <dbReference type="ARBA" id="ARBA00022840"/>
    </source>
</evidence>
<dbReference type="Pfam" id="PF13374">
    <property type="entry name" value="TPR_10"/>
    <property type="match status" value="1"/>
</dbReference>
<dbReference type="SMART" id="SM00220">
    <property type="entry name" value="S_TKc"/>
    <property type="match status" value="1"/>
</dbReference>
<dbReference type="PANTHER" id="PTHR43289:SF34">
    <property type="entry name" value="SERINE_THREONINE-PROTEIN KINASE YBDM-RELATED"/>
    <property type="match status" value="1"/>
</dbReference>
<dbReference type="PROSITE" id="PS00107">
    <property type="entry name" value="PROTEIN_KINASE_ATP"/>
    <property type="match status" value="1"/>
</dbReference>
<evidence type="ECO:0000256" key="2">
    <source>
        <dbReference type="ARBA" id="ARBA00022527"/>
    </source>
</evidence>
<evidence type="ECO:0000256" key="4">
    <source>
        <dbReference type="ARBA" id="ARBA00022741"/>
    </source>
</evidence>
<evidence type="ECO:0000256" key="9">
    <source>
        <dbReference type="SAM" id="MobiDB-lite"/>
    </source>
</evidence>
<keyword evidence="3 11" id="KW-0808">Transferase</keyword>
<keyword evidence="12" id="KW-1185">Reference proteome</keyword>
<dbReference type="InterPro" id="IPR019734">
    <property type="entry name" value="TPR_rpt"/>
</dbReference>
<name>A0A5B9WAF8_9BACT</name>
<gene>
    <name evidence="11" type="primary">pknB_37</name>
    <name evidence="11" type="ORF">OJF2_62190</name>
</gene>
<evidence type="ECO:0000313" key="12">
    <source>
        <dbReference type="Proteomes" id="UP000324233"/>
    </source>
</evidence>
<dbReference type="EMBL" id="CP042997">
    <property type="protein sequence ID" value="QEH37628.1"/>
    <property type="molecule type" value="Genomic_DNA"/>
</dbReference>
<dbReference type="Gene3D" id="3.30.200.20">
    <property type="entry name" value="Phosphorylase Kinase, domain 1"/>
    <property type="match status" value="1"/>
</dbReference>
<dbReference type="InterPro" id="IPR017441">
    <property type="entry name" value="Protein_kinase_ATP_BS"/>
</dbReference>
<evidence type="ECO:0000256" key="5">
    <source>
        <dbReference type="ARBA" id="ARBA00022777"/>
    </source>
</evidence>
<feature type="repeat" description="TPR" evidence="7">
    <location>
        <begin position="609"/>
        <end position="642"/>
    </location>
</feature>
<evidence type="ECO:0000313" key="11">
    <source>
        <dbReference type="EMBL" id="QEH37628.1"/>
    </source>
</evidence>
<dbReference type="OrthoDB" id="6111975at2"/>
<dbReference type="AlphaFoldDB" id="A0A5B9WAF8"/>
<dbReference type="InterPro" id="IPR011990">
    <property type="entry name" value="TPR-like_helical_dom_sf"/>
</dbReference>
<reference evidence="11 12" key="1">
    <citation type="submission" date="2019-08" db="EMBL/GenBank/DDBJ databases">
        <title>Deep-cultivation of Planctomycetes and their phenomic and genomic characterization uncovers novel biology.</title>
        <authorList>
            <person name="Wiegand S."/>
            <person name="Jogler M."/>
            <person name="Boedeker C."/>
            <person name="Pinto D."/>
            <person name="Vollmers J."/>
            <person name="Rivas-Marin E."/>
            <person name="Kohn T."/>
            <person name="Peeters S.H."/>
            <person name="Heuer A."/>
            <person name="Rast P."/>
            <person name="Oberbeckmann S."/>
            <person name="Bunk B."/>
            <person name="Jeske O."/>
            <person name="Meyerdierks A."/>
            <person name="Storesund J.E."/>
            <person name="Kallscheuer N."/>
            <person name="Luecker S."/>
            <person name="Lage O.M."/>
            <person name="Pohl T."/>
            <person name="Merkel B.J."/>
            <person name="Hornburger P."/>
            <person name="Mueller R.-W."/>
            <person name="Bruemmer F."/>
            <person name="Labrenz M."/>
            <person name="Spormann A.M."/>
            <person name="Op den Camp H."/>
            <person name="Overmann J."/>
            <person name="Amann R."/>
            <person name="Jetten M.S.M."/>
            <person name="Mascher T."/>
            <person name="Medema M.H."/>
            <person name="Devos D.P."/>
            <person name="Kaster A.-K."/>
            <person name="Ovreas L."/>
            <person name="Rohde M."/>
            <person name="Galperin M.Y."/>
            <person name="Jogler C."/>
        </authorList>
    </citation>
    <scope>NUCLEOTIDE SEQUENCE [LARGE SCALE GENOMIC DNA]</scope>
    <source>
        <strain evidence="11 12">OJF2</strain>
    </source>
</reference>
<dbReference type="EC" id="2.7.11.1" evidence="1"/>
<dbReference type="GO" id="GO:0005524">
    <property type="term" value="F:ATP binding"/>
    <property type="evidence" value="ECO:0007669"/>
    <property type="project" value="UniProtKB-UniRule"/>
</dbReference>
<dbReference type="SMART" id="SM00028">
    <property type="entry name" value="TPR"/>
    <property type="match status" value="10"/>
</dbReference>
<dbReference type="KEGG" id="agv:OJF2_62190"/>
<keyword evidence="5 11" id="KW-0418">Kinase</keyword>
<dbReference type="Gene3D" id="1.25.40.10">
    <property type="entry name" value="Tetratricopeptide repeat domain"/>
    <property type="match status" value="3"/>
</dbReference>
<dbReference type="InterPro" id="IPR000719">
    <property type="entry name" value="Prot_kinase_dom"/>
</dbReference>
<feature type="domain" description="Protein kinase" evidence="10">
    <location>
        <begin position="133"/>
        <end position="394"/>
    </location>
</feature>
<dbReference type="Pfam" id="PF13424">
    <property type="entry name" value="TPR_12"/>
    <property type="match status" value="1"/>
</dbReference>
<organism evidence="11 12">
    <name type="scientific">Aquisphaera giovannonii</name>
    <dbReference type="NCBI Taxonomy" id="406548"/>
    <lineage>
        <taxon>Bacteria</taxon>
        <taxon>Pseudomonadati</taxon>
        <taxon>Planctomycetota</taxon>
        <taxon>Planctomycetia</taxon>
        <taxon>Isosphaerales</taxon>
        <taxon>Isosphaeraceae</taxon>
        <taxon>Aquisphaera</taxon>
    </lineage>
</organism>
<dbReference type="InterPro" id="IPR008271">
    <property type="entry name" value="Ser/Thr_kinase_AS"/>
</dbReference>
<dbReference type="SUPFAM" id="SSF56112">
    <property type="entry name" value="Protein kinase-like (PK-like)"/>
    <property type="match status" value="1"/>
</dbReference>
<accession>A0A5B9WAF8</accession>
<dbReference type="PROSITE" id="PS50011">
    <property type="entry name" value="PROTEIN_KINASE_DOM"/>
    <property type="match status" value="1"/>
</dbReference>